<dbReference type="EMBL" id="CADEPI010000025">
    <property type="protein sequence ID" value="CAB3366467.1"/>
    <property type="molecule type" value="Genomic_DNA"/>
</dbReference>
<evidence type="ECO:0000313" key="7">
    <source>
        <dbReference type="Proteomes" id="UP000494165"/>
    </source>
</evidence>
<dbReference type="AlphaFoldDB" id="A0A8S1CAL4"/>
<dbReference type="PANTHER" id="PTHR10009:SF18">
    <property type="entry name" value="PROTEIN YELLOW-LIKE PROTEIN"/>
    <property type="match status" value="1"/>
</dbReference>
<comment type="similarity">
    <text evidence="2">Belongs to the major royal jelly protein family.</text>
</comment>
<evidence type="ECO:0000256" key="1">
    <source>
        <dbReference type="ARBA" id="ARBA00004613"/>
    </source>
</evidence>
<reference evidence="6 7" key="1">
    <citation type="submission" date="2020-04" db="EMBL/GenBank/DDBJ databases">
        <authorList>
            <person name="Alioto T."/>
            <person name="Alioto T."/>
            <person name="Gomez Garrido J."/>
        </authorList>
    </citation>
    <scope>NUCLEOTIDE SEQUENCE [LARGE SCALE GENOMIC DNA]</scope>
</reference>
<evidence type="ECO:0000256" key="4">
    <source>
        <dbReference type="SAM" id="MobiDB-lite"/>
    </source>
</evidence>
<dbReference type="SUPFAM" id="SSF101898">
    <property type="entry name" value="NHL repeat"/>
    <property type="match status" value="1"/>
</dbReference>
<gene>
    <name evidence="6" type="ORF">CLODIP_2_CD00091</name>
</gene>
<evidence type="ECO:0000256" key="2">
    <source>
        <dbReference type="ARBA" id="ARBA00009127"/>
    </source>
</evidence>
<dbReference type="GO" id="GO:0005576">
    <property type="term" value="C:extracellular region"/>
    <property type="evidence" value="ECO:0007669"/>
    <property type="project" value="UniProtKB-SubCell"/>
</dbReference>
<dbReference type="InterPro" id="IPR011042">
    <property type="entry name" value="6-blade_b-propeller_TolB-like"/>
</dbReference>
<proteinExistence type="inferred from homology"/>
<feature type="signal peptide" evidence="5">
    <location>
        <begin position="1"/>
        <end position="19"/>
    </location>
</feature>
<accession>A0A8S1CAL4</accession>
<feature type="compositionally biased region" description="Basic and acidic residues" evidence="4">
    <location>
        <begin position="437"/>
        <end position="446"/>
    </location>
</feature>
<feature type="chain" id="PRO_5035863868" description="Bee-milk protein" evidence="5">
    <location>
        <begin position="20"/>
        <end position="453"/>
    </location>
</feature>
<evidence type="ECO:0000256" key="3">
    <source>
        <dbReference type="ARBA" id="ARBA00022525"/>
    </source>
</evidence>
<name>A0A8S1CAL4_9INSE</name>
<dbReference type="PANTHER" id="PTHR10009">
    <property type="entry name" value="PROTEIN YELLOW-RELATED"/>
    <property type="match status" value="1"/>
</dbReference>
<keyword evidence="3" id="KW-0964">Secreted</keyword>
<keyword evidence="7" id="KW-1185">Reference proteome</keyword>
<feature type="region of interest" description="Disordered" evidence="4">
    <location>
        <begin position="425"/>
        <end position="453"/>
    </location>
</feature>
<dbReference type="Proteomes" id="UP000494165">
    <property type="component" value="Unassembled WGS sequence"/>
</dbReference>
<evidence type="ECO:0000313" key="6">
    <source>
        <dbReference type="EMBL" id="CAB3366467.1"/>
    </source>
</evidence>
<dbReference type="OrthoDB" id="9977471at2759"/>
<sequence>MTAFSWLATALLALTAASANTLNFSVVYQWNKIDYAWPTDSSKAQALSLGRYQPEHNAPAGLAVLGQRVFVSVPRYLQGVPSTLNWLPSNGASSTSPKLHPFPSWDMQGIGNCSALQNVFGLEVDSHGRLWAVDAGRLFTRKNQRRSDLDKCPPKLLIFDLNNNNSIELRYEFPEDVVSRNSSLLSDLVLDKTSDDWLAYISDASGHIIVFSLGKKKSWRVQHPSMLAAQPEHEPLPLGRDLGVSGLALSPLNDRTFLYFSTLSSPELFSVPVSELRAGSDKLTVKSVGTKSAPSRGMSMDNKGLMYFGLLGKQSVATWDTKFSFREELVFEDKEVLQWPDTFAFDASDNLWLIANKLQALLQRKLNLDETNFRLIKAAHFARHRHVVVIRLGHRFLLLRTPPVKHHRRTYNQLLLSDTLEVLKPENSDSEEGETDWLERALREEGPNGAPVS</sequence>
<comment type="caution">
    <text evidence="6">The sequence shown here is derived from an EMBL/GenBank/DDBJ whole genome shotgun (WGS) entry which is preliminary data.</text>
</comment>
<dbReference type="Pfam" id="PF03022">
    <property type="entry name" value="MRJP"/>
    <property type="match status" value="1"/>
</dbReference>
<evidence type="ECO:0000256" key="5">
    <source>
        <dbReference type="SAM" id="SignalP"/>
    </source>
</evidence>
<comment type="subcellular location">
    <subcellularLocation>
        <location evidence="1">Secreted</location>
    </subcellularLocation>
</comment>
<evidence type="ECO:0008006" key="8">
    <source>
        <dbReference type="Google" id="ProtNLM"/>
    </source>
</evidence>
<dbReference type="InterPro" id="IPR017996">
    <property type="entry name" value="MRJP/yellow-related"/>
</dbReference>
<protein>
    <recommendedName>
        <fullName evidence="8">Bee-milk protein</fullName>
    </recommendedName>
</protein>
<organism evidence="6 7">
    <name type="scientific">Cloeon dipterum</name>
    <dbReference type="NCBI Taxonomy" id="197152"/>
    <lineage>
        <taxon>Eukaryota</taxon>
        <taxon>Metazoa</taxon>
        <taxon>Ecdysozoa</taxon>
        <taxon>Arthropoda</taxon>
        <taxon>Hexapoda</taxon>
        <taxon>Insecta</taxon>
        <taxon>Pterygota</taxon>
        <taxon>Palaeoptera</taxon>
        <taxon>Ephemeroptera</taxon>
        <taxon>Pisciforma</taxon>
        <taxon>Baetidae</taxon>
        <taxon>Cloeon</taxon>
    </lineage>
</organism>
<keyword evidence="5" id="KW-0732">Signal</keyword>
<dbReference type="Gene3D" id="2.120.10.30">
    <property type="entry name" value="TolB, C-terminal domain"/>
    <property type="match status" value="1"/>
</dbReference>